<sequence length="129" mass="13510">MNIADIKAAVDAGSPVSWVNEAYRVHKDGLGQYLITYLPNGSTIGLTDLSGTRLYGDKADFFIAGSNHSLAAGNGGSACIDRRCSRSADWTSGQGGRERKGGLGFCDPRKGSKSNPGGDDQRSGTGKLR</sequence>
<feature type="region of interest" description="Disordered" evidence="1">
    <location>
        <begin position="86"/>
        <end position="129"/>
    </location>
</feature>
<evidence type="ECO:0000256" key="1">
    <source>
        <dbReference type="SAM" id="MobiDB-lite"/>
    </source>
</evidence>
<dbReference type="AlphaFoldDB" id="A0A058ZHL2"/>
<dbReference type="Proteomes" id="UP000024836">
    <property type="component" value="Unassembled WGS sequence"/>
</dbReference>
<proteinExistence type="predicted"/>
<name>A0A058ZHL2_9RHOB</name>
<comment type="caution">
    <text evidence="2">The sequence shown here is derived from an EMBL/GenBank/DDBJ whole genome shotgun (WGS) entry which is preliminary data.</text>
</comment>
<organism evidence="2 3">
    <name type="scientific">Actibacterium atlanticum</name>
    <dbReference type="NCBI Taxonomy" id="1461693"/>
    <lineage>
        <taxon>Bacteria</taxon>
        <taxon>Pseudomonadati</taxon>
        <taxon>Pseudomonadota</taxon>
        <taxon>Alphaproteobacteria</taxon>
        <taxon>Rhodobacterales</taxon>
        <taxon>Roseobacteraceae</taxon>
        <taxon>Actibacterium</taxon>
    </lineage>
</organism>
<dbReference type="eggNOG" id="ENOG50332N7">
    <property type="taxonomic scope" value="Bacteria"/>
</dbReference>
<dbReference type="EMBL" id="AQQY01000011">
    <property type="protein sequence ID" value="KCV81124.1"/>
    <property type="molecule type" value="Genomic_DNA"/>
</dbReference>
<keyword evidence="3" id="KW-1185">Reference proteome</keyword>
<evidence type="ECO:0000313" key="3">
    <source>
        <dbReference type="Proteomes" id="UP000024836"/>
    </source>
</evidence>
<evidence type="ECO:0000313" key="2">
    <source>
        <dbReference type="EMBL" id="KCV81124.1"/>
    </source>
</evidence>
<accession>A0A058ZHL2</accession>
<dbReference type="STRING" id="1461693.ATO10_14164"/>
<reference evidence="2 3" key="1">
    <citation type="submission" date="2013-04" db="EMBL/GenBank/DDBJ databases">
        <title>Shimia sp. 22II-S11-Z10 Genome Sequencing.</title>
        <authorList>
            <person name="Lai Q."/>
            <person name="Li G."/>
            <person name="Shao Z."/>
        </authorList>
    </citation>
    <scope>NUCLEOTIDE SEQUENCE [LARGE SCALE GENOMIC DNA]</scope>
    <source>
        <strain evidence="3">22II-S11-Z10</strain>
    </source>
</reference>
<gene>
    <name evidence="2" type="ORF">ATO10_14164</name>
</gene>
<protein>
    <submittedName>
        <fullName evidence="2">Uncharacterized protein</fullName>
    </submittedName>
</protein>